<feature type="domain" description="ABC transmembrane type-2" evidence="10">
    <location>
        <begin position="34"/>
        <end position="258"/>
    </location>
</feature>
<dbReference type="GO" id="GO:0005886">
    <property type="term" value="C:plasma membrane"/>
    <property type="evidence" value="ECO:0007669"/>
    <property type="project" value="UniProtKB-SubCell"/>
</dbReference>
<evidence type="ECO:0000313" key="14">
    <source>
        <dbReference type="Proteomes" id="UP000622638"/>
    </source>
</evidence>
<name>A0A6I3T121_9BURK</name>
<dbReference type="PANTHER" id="PTHR30413">
    <property type="entry name" value="INNER MEMBRANE TRANSPORT PERMEASE"/>
    <property type="match status" value="1"/>
</dbReference>
<accession>A0A6I3T121</accession>
<comment type="caution">
    <text evidence="9">Lacks conserved residue(s) required for the propagation of feature annotation.</text>
</comment>
<evidence type="ECO:0000256" key="7">
    <source>
        <dbReference type="ARBA" id="ARBA00023047"/>
    </source>
</evidence>
<evidence type="ECO:0000256" key="5">
    <source>
        <dbReference type="ARBA" id="ARBA00022692"/>
    </source>
</evidence>
<dbReference type="GO" id="GO:0015774">
    <property type="term" value="P:polysaccharide transport"/>
    <property type="evidence" value="ECO:0007669"/>
    <property type="project" value="UniProtKB-KW"/>
</dbReference>
<comment type="caution">
    <text evidence="12">The sequence shown here is derived from an EMBL/GenBank/DDBJ whole genome shotgun (WGS) entry which is preliminary data.</text>
</comment>
<dbReference type="AlphaFoldDB" id="A0A6I3T121"/>
<evidence type="ECO:0000256" key="6">
    <source>
        <dbReference type="ARBA" id="ARBA00022989"/>
    </source>
</evidence>
<keyword evidence="5 9" id="KW-0812">Transmembrane</keyword>
<gene>
    <name evidence="11" type="primary">wzm</name>
    <name evidence="11" type="ORF">GCM10011572_30860</name>
    <name evidence="12" type="ORF">GM672_11685</name>
</gene>
<dbReference type="PANTHER" id="PTHR30413:SF10">
    <property type="entry name" value="CAPSULE POLYSACCHARIDE EXPORT INNER-MEMBRANE PROTEIN CTRC"/>
    <property type="match status" value="1"/>
</dbReference>
<dbReference type="EMBL" id="BMKG01000012">
    <property type="protein sequence ID" value="GGC07106.1"/>
    <property type="molecule type" value="Genomic_DNA"/>
</dbReference>
<dbReference type="GO" id="GO:0015920">
    <property type="term" value="P:lipopolysaccharide transport"/>
    <property type="evidence" value="ECO:0007669"/>
    <property type="project" value="TreeGrafter"/>
</dbReference>
<sequence length="266" mass="29366">MRAFALLGAAWAYRGFIMGSVRREFQAKYGNAMLGAAWTLLQPLAMIVVYTVIFAQVMHSKLPGNASTFAYSIYLCAGILTWGLFAEILARAQTMFLDNASLIKKISFPRICLPIIVVLSALLNFAIIFGLFVVFLVLSGTFPGLVFFTILPVLLVQVLFAVGLGLLVGLLNVFFRDVGQLFSIVLQFWFWFTPVVYPTSILPEGIRALLVYNPMAAVIGAYQTVLVDARAPDWPSLLPVTVAALLLCVLGLRMFRRRAGEMVDEL</sequence>
<evidence type="ECO:0000256" key="2">
    <source>
        <dbReference type="ARBA" id="ARBA00007783"/>
    </source>
</evidence>
<keyword evidence="4 9" id="KW-1003">Cell membrane</keyword>
<feature type="transmembrane region" description="Helical" evidence="9">
    <location>
        <begin position="111"/>
        <end position="138"/>
    </location>
</feature>
<dbReference type="PROSITE" id="PS51012">
    <property type="entry name" value="ABC_TM2"/>
    <property type="match status" value="1"/>
</dbReference>
<dbReference type="Proteomes" id="UP000430634">
    <property type="component" value="Unassembled WGS sequence"/>
</dbReference>
<evidence type="ECO:0000256" key="3">
    <source>
        <dbReference type="ARBA" id="ARBA00022448"/>
    </source>
</evidence>
<keyword evidence="7" id="KW-0762">Sugar transport</keyword>
<keyword evidence="3 9" id="KW-0813">Transport</keyword>
<organism evidence="12 13">
    <name type="scientific">Pseudoduganella buxea</name>
    <dbReference type="NCBI Taxonomy" id="1949069"/>
    <lineage>
        <taxon>Bacteria</taxon>
        <taxon>Pseudomonadati</taxon>
        <taxon>Pseudomonadota</taxon>
        <taxon>Betaproteobacteria</taxon>
        <taxon>Burkholderiales</taxon>
        <taxon>Oxalobacteraceae</taxon>
        <taxon>Telluria group</taxon>
        <taxon>Pseudoduganella</taxon>
    </lineage>
</organism>
<feature type="transmembrane region" description="Helical" evidence="9">
    <location>
        <begin position="69"/>
        <end position="90"/>
    </location>
</feature>
<keyword evidence="8 9" id="KW-0472">Membrane</keyword>
<keyword evidence="14" id="KW-1185">Reference proteome</keyword>
<evidence type="ECO:0000259" key="10">
    <source>
        <dbReference type="PROSITE" id="PS51012"/>
    </source>
</evidence>
<evidence type="ECO:0000313" key="13">
    <source>
        <dbReference type="Proteomes" id="UP000430634"/>
    </source>
</evidence>
<evidence type="ECO:0000256" key="9">
    <source>
        <dbReference type="RuleBase" id="RU361157"/>
    </source>
</evidence>
<proteinExistence type="inferred from homology"/>
<protein>
    <recommendedName>
        <fullName evidence="9">Transport permease protein</fullName>
    </recommendedName>
</protein>
<keyword evidence="7" id="KW-0625">Polysaccharide transport</keyword>
<dbReference type="RefSeq" id="WP_155470700.1">
    <property type="nucleotide sequence ID" value="NZ_BMKG01000012.1"/>
</dbReference>
<comment type="subcellular location">
    <subcellularLocation>
        <location evidence="9">Cell inner membrane</location>
        <topology evidence="9">Multi-pass membrane protein</topology>
    </subcellularLocation>
    <subcellularLocation>
        <location evidence="1">Cell membrane</location>
        <topology evidence="1">Multi-pass membrane protein</topology>
    </subcellularLocation>
</comment>
<comment type="similarity">
    <text evidence="2 9">Belongs to the ABC-2 integral membrane protein family.</text>
</comment>
<feature type="transmembrane region" description="Helical" evidence="9">
    <location>
        <begin position="32"/>
        <end position="57"/>
    </location>
</feature>
<keyword evidence="6 9" id="KW-1133">Transmembrane helix</keyword>
<reference evidence="12 13" key="3">
    <citation type="submission" date="2019-11" db="EMBL/GenBank/DDBJ databases">
        <title>Type strains purchased from KCTC, JCM and DSMZ.</title>
        <authorList>
            <person name="Lu H."/>
        </authorList>
    </citation>
    <scope>NUCLEOTIDE SEQUENCE [LARGE SCALE GENOMIC DNA]</scope>
    <source>
        <strain evidence="12 13">KCTC 52429</strain>
    </source>
</reference>
<dbReference type="InterPro" id="IPR013525">
    <property type="entry name" value="ABC2_TM"/>
</dbReference>
<reference evidence="11" key="1">
    <citation type="journal article" date="2014" name="Int. J. Syst. Evol. Microbiol.">
        <title>Complete genome of a new Firmicutes species belonging to the dominant human colonic microbiota ('Ruminococcus bicirculans') reveals two chromosomes and a selective capacity to utilize plant glucans.</title>
        <authorList>
            <consortium name="NISC Comparative Sequencing Program"/>
            <person name="Wegmann U."/>
            <person name="Louis P."/>
            <person name="Goesmann A."/>
            <person name="Henrissat B."/>
            <person name="Duncan S.H."/>
            <person name="Flint H.J."/>
        </authorList>
    </citation>
    <scope>NUCLEOTIDE SEQUENCE</scope>
    <source>
        <strain evidence="11">CGMCC 1.15931</strain>
    </source>
</reference>
<reference evidence="14" key="2">
    <citation type="journal article" date="2019" name="Int. J. Syst. Evol. Microbiol.">
        <title>The Global Catalogue of Microorganisms (GCM) 10K type strain sequencing project: providing services to taxonomists for standard genome sequencing and annotation.</title>
        <authorList>
            <consortium name="The Broad Institute Genomics Platform"/>
            <consortium name="The Broad Institute Genome Sequencing Center for Infectious Disease"/>
            <person name="Wu L."/>
            <person name="Ma J."/>
        </authorList>
    </citation>
    <scope>NUCLEOTIDE SEQUENCE [LARGE SCALE GENOMIC DNA]</scope>
    <source>
        <strain evidence="14">CGMCC 1.15931</strain>
    </source>
</reference>
<evidence type="ECO:0000256" key="1">
    <source>
        <dbReference type="ARBA" id="ARBA00004651"/>
    </source>
</evidence>
<dbReference type="GO" id="GO:0140359">
    <property type="term" value="F:ABC-type transporter activity"/>
    <property type="evidence" value="ECO:0007669"/>
    <property type="project" value="InterPro"/>
</dbReference>
<reference evidence="11" key="4">
    <citation type="submission" date="2024-05" db="EMBL/GenBank/DDBJ databases">
        <authorList>
            <person name="Sun Q."/>
            <person name="Zhou Y."/>
        </authorList>
    </citation>
    <scope>NUCLEOTIDE SEQUENCE</scope>
    <source>
        <strain evidence="11">CGMCC 1.15931</strain>
    </source>
</reference>
<dbReference type="EMBL" id="WNKZ01000027">
    <property type="protein sequence ID" value="MTV53387.1"/>
    <property type="molecule type" value="Genomic_DNA"/>
</dbReference>
<dbReference type="Proteomes" id="UP000622638">
    <property type="component" value="Unassembled WGS sequence"/>
</dbReference>
<evidence type="ECO:0000256" key="8">
    <source>
        <dbReference type="ARBA" id="ARBA00023136"/>
    </source>
</evidence>
<dbReference type="OrthoDB" id="9786910at2"/>
<feature type="transmembrane region" description="Helical" evidence="9">
    <location>
        <begin position="234"/>
        <end position="252"/>
    </location>
</feature>
<dbReference type="Pfam" id="PF01061">
    <property type="entry name" value="ABC2_membrane"/>
    <property type="match status" value="1"/>
</dbReference>
<dbReference type="InterPro" id="IPR047817">
    <property type="entry name" value="ABC2_TM_bact-type"/>
</dbReference>
<evidence type="ECO:0000313" key="11">
    <source>
        <dbReference type="EMBL" id="GGC07106.1"/>
    </source>
</evidence>
<evidence type="ECO:0000313" key="12">
    <source>
        <dbReference type="EMBL" id="MTV53387.1"/>
    </source>
</evidence>
<evidence type="ECO:0000256" key="4">
    <source>
        <dbReference type="ARBA" id="ARBA00022475"/>
    </source>
</evidence>
<feature type="transmembrane region" description="Helical" evidence="9">
    <location>
        <begin position="144"/>
        <end position="171"/>
    </location>
</feature>